<dbReference type="PATRIC" id="fig|1423786.4.peg.984"/>
<comment type="caution">
    <text evidence="9">The sequence shown here is derived from an EMBL/GenBank/DDBJ whole genome shotgun (WGS) entry which is preliminary data.</text>
</comment>
<dbReference type="InterPro" id="IPR051486">
    <property type="entry name" value="Hcy_S-methyltransferase"/>
</dbReference>
<dbReference type="PIRSF" id="PIRSF037505">
    <property type="entry name" value="Betaine_HMT"/>
    <property type="match status" value="1"/>
</dbReference>
<gene>
    <name evidence="9" type="ORF">FD47_GL000932</name>
</gene>
<dbReference type="GO" id="GO:0008898">
    <property type="term" value="F:S-adenosylmethionine-homocysteine S-methyltransferase activity"/>
    <property type="evidence" value="ECO:0007669"/>
    <property type="project" value="TreeGrafter"/>
</dbReference>
<dbReference type="AlphaFoldDB" id="A0A0R1YTX1"/>
<evidence type="ECO:0000256" key="3">
    <source>
        <dbReference type="ARBA" id="ARBA00022723"/>
    </source>
</evidence>
<evidence type="ECO:0000313" key="10">
    <source>
        <dbReference type="Proteomes" id="UP000051010"/>
    </source>
</evidence>
<dbReference type="PANTHER" id="PTHR46015">
    <property type="entry name" value="ZGC:172121"/>
    <property type="match status" value="1"/>
</dbReference>
<dbReference type="InterPro" id="IPR017226">
    <property type="entry name" value="BHMT-like"/>
</dbReference>
<protein>
    <recommendedName>
        <fullName evidence="5">S-methylmethionine:homocysteine methyltransferase</fullName>
    </recommendedName>
</protein>
<dbReference type="NCBIfam" id="NF007020">
    <property type="entry name" value="PRK09485.1"/>
    <property type="match status" value="1"/>
</dbReference>
<reference evidence="9 10" key="1">
    <citation type="journal article" date="2015" name="Genome Announc.">
        <title>Expanding the biotechnology potential of lactobacilli through comparative genomics of 213 strains and associated genera.</title>
        <authorList>
            <person name="Sun Z."/>
            <person name="Harris H.M."/>
            <person name="McCann A."/>
            <person name="Guo C."/>
            <person name="Argimon S."/>
            <person name="Zhang W."/>
            <person name="Yang X."/>
            <person name="Jeffery I.B."/>
            <person name="Cooney J.C."/>
            <person name="Kagawa T.F."/>
            <person name="Liu W."/>
            <person name="Song Y."/>
            <person name="Salvetti E."/>
            <person name="Wrobel A."/>
            <person name="Rasinkangas P."/>
            <person name="Parkhill J."/>
            <person name="Rea M.C."/>
            <person name="O'Sullivan O."/>
            <person name="Ritari J."/>
            <person name="Douillard F.P."/>
            <person name="Paul Ross R."/>
            <person name="Yang R."/>
            <person name="Briner A.E."/>
            <person name="Felis G.E."/>
            <person name="de Vos W.M."/>
            <person name="Barrangou R."/>
            <person name="Klaenhammer T.R."/>
            <person name="Caufield P.W."/>
            <person name="Cui Y."/>
            <person name="Zhang H."/>
            <person name="O'Toole P.W."/>
        </authorList>
    </citation>
    <scope>NUCLEOTIDE SEQUENCE [LARGE SCALE GENOMIC DNA]</scope>
    <source>
        <strain evidence="9 10">DSM 18390</strain>
    </source>
</reference>
<feature type="binding site" evidence="7">
    <location>
        <position position="304"/>
    </location>
    <ligand>
        <name>Zn(2+)</name>
        <dbReference type="ChEBI" id="CHEBI:29105"/>
    </ligand>
</feature>
<accession>A0A0R1YTX1</accession>
<feature type="binding site" evidence="6 7">
    <location>
        <position position="239"/>
    </location>
    <ligand>
        <name>Zn(2+)</name>
        <dbReference type="ChEBI" id="CHEBI:29105"/>
    </ligand>
</feature>
<evidence type="ECO:0000256" key="1">
    <source>
        <dbReference type="ARBA" id="ARBA00022603"/>
    </source>
</evidence>
<dbReference type="PANTHER" id="PTHR46015:SF1">
    <property type="entry name" value="HOMOCYSTEINE S-METHYLTRANSFERASE-LIKE ISOFORM 1"/>
    <property type="match status" value="1"/>
</dbReference>
<dbReference type="SUPFAM" id="SSF82282">
    <property type="entry name" value="Homocysteine S-methyltransferase"/>
    <property type="match status" value="1"/>
</dbReference>
<evidence type="ECO:0000256" key="5">
    <source>
        <dbReference type="ARBA" id="ARBA00076752"/>
    </source>
</evidence>
<dbReference type="EMBL" id="AZFZ01000002">
    <property type="protein sequence ID" value="KRM45745.1"/>
    <property type="molecule type" value="Genomic_DNA"/>
</dbReference>
<dbReference type="GO" id="GO:0033528">
    <property type="term" value="P:S-methylmethionine cycle"/>
    <property type="evidence" value="ECO:0007669"/>
    <property type="project" value="TreeGrafter"/>
</dbReference>
<comment type="cofactor">
    <cofactor evidence="6">
        <name>Zn(2+)</name>
        <dbReference type="ChEBI" id="CHEBI:29105"/>
    </cofactor>
    <text evidence="6">Binds 1 zinc ion per subunit.</text>
</comment>
<evidence type="ECO:0000256" key="7">
    <source>
        <dbReference type="PROSITE-ProRule" id="PRU00333"/>
    </source>
</evidence>
<dbReference type="InterPro" id="IPR036589">
    <property type="entry name" value="HCY_dom_sf"/>
</dbReference>
<dbReference type="PROSITE" id="PS50970">
    <property type="entry name" value="HCY"/>
    <property type="match status" value="1"/>
</dbReference>
<dbReference type="Gene3D" id="3.20.20.330">
    <property type="entry name" value="Homocysteine-binding-like domain"/>
    <property type="match status" value="1"/>
</dbReference>
<evidence type="ECO:0000313" key="9">
    <source>
        <dbReference type="EMBL" id="KRM45745.1"/>
    </source>
</evidence>
<dbReference type="Pfam" id="PF02574">
    <property type="entry name" value="S-methyl_trans"/>
    <property type="match status" value="1"/>
</dbReference>
<evidence type="ECO:0000256" key="2">
    <source>
        <dbReference type="ARBA" id="ARBA00022679"/>
    </source>
</evidence>
<feature type="binding site" evidence="7">
    <location>
        <position position="305"/>
    </location>
    <ligand>
        <name>Zn(2+)</name>
        <dbReference type="ChEBI" id="CHEBI:29105"/>
    </ligand>
</feature>
<dbReference type="FunFam" id="3.20.20.330:FF:000002">
    <property type="entry name" value="Homocysteine S-methyltransferase"/>
    <property type="match status" value="1"/>
</dbReference>
<feature type="domain" description="Hcy-binding" evidence="8">
    <location>
        <begin position="8"/>
        <end position="319"/>
    </location>
</feature>
<name>A0A0R1YTX1_9LACO</name>
<dbReference type="Proteomes" id="UP000051010">
    <property type="component" value="Unassembled WGS sequence"/>
</dbReference>
<dbReference type="InterPro" id="IPR003726">
    <property type="entry name" value="HCY_dom"/>
</dbReference>
<evidence type="ECO:0000256" key="4">
    <source>
        <dbReference type="ARBA" id="ARBA00022833"/>
    </source>
</evidence>
<evidence type="ECO:0000256" key="6">
    <source>
        <dbReference type="PIRSR" id="PIRSR037505-2"/>
    </source>
</evidence>
<dbReference type="GO" id="GO:0009086">
    <property type="term" value="P:methionine biosynthetic process"/>
    <property type="evidence" value="ECO:0007669"/>
    <property type="project" value="InterPro"/>
</dbReference>
<keyword evidence="1 7" id="KW-0489">Methyltransferase</keyword>
<dbReference type="GO" id="GO:0032259">
    <property type="term" value="P:methylation"/>
    <property type="evidence" value="ECO:0007669"/>
    <property type="project" value="UniProtKB-KW"/>
</dbReference>
<evidence type="ECO:0000259" key="8">
    <source>
        <dbReference type="PROSITE" id="PS50970"/>
    </source>
</evidence>
<keyword evidence="4 6" id="KW-0862">Zinc</keyword>
<keyword evidence="3 6" id="KW-0479">Metal-binding</keyword>
<organism evidence="9 10">
    <name type="scientific">Lentilactobacillus parafarraginis DSM 18390 = JCM 14109</name>
    <dbReference type="NCBI Taxonomy" id="1423786"/>
    <lineage>
        <taxon>Bacteria</taxon>
        <taxon>Bacillati</taxon>
        <taxon>Bacillota</taxon>
        <taxon>Bacilli</taxon>
        <taxon>Lactobacillales</taxon>
        <taxon>Lactobacillaceae</taxon>
        <taxon>Lentilactobacillus</taxon>
    </lineage>
</organism>
<proteinExistence type="predicted"/>
<sequence>MREDNMANLINENLKKKAALVLDGAMATELEKRGVHTDNALWSATALIDNPEAVKAVHKSDFEAGADIAITDTYQANVNGFEQAGYSEGQSEKLITEAVRLARAARDEFYFELPADERADRAPYPIVAGSVGPYGAYLADGSEYTGDYLLTTTEFQEFHAPRMELMAKAGVDMFAFETQPNFDEAKALAAMMKTRFPNMFAWLSFSVSDPEHLCDGTPLAEAVAYFNDNPQISAIGVNCTSMNNIEATIKTIVPNTDKPIIVYPNNGDIYDPKTKTWEPNPQSATFADLTPKWLAAGAKIIGGCCRTTPGDIEQVADAVNAKNLS</sequence>
<dbReference type="GO" id="GO:0008270">
    <property type="term" value="F:zinc ion binding"/>
    <property type="evidence" value="ECO:0007669"/>
    <property type="project" value="InterPro"/>
</dbReference>
<keyword evidence="2 7" id="KW-0808">Transferase</keyword>